<keyword evidence="4" id="KW-0238">DNA-binding</keyword>
<evidence type="ECO:0000256" key="2">
    <source>
        <dbReference type="ARBA" id="ARBA00023015"/>
    </source>
</evidence>
<dbReference type="Gene3D" id="1.10.10.10">
    <property type="entry name" value="Winged helix-like DNA-binding domain superfamily/Winged helix DNA-binding domain"/>
    <property type="match status" value="1"/>
</dbReference>
<accession>A0AAE3H2N4</accession>
<keyword evidence="2" id="KW-0805">Transcription regulation</keyword>
<comment type="similarity">
    <text evidence="1">Belongs to the sigma-70 factor family. ECF subfamily.</text>
</comment>
<dbReference type="AlphaFoldDB" id="A0AAE3H2N4"/>
<evidence type="ECO:0000259" key="7">
    <source>
        <dbReference type="Pfam" id="PF08281"/>
    </source>
</evidence>
<reference evidence="8 9" key="1">
    <citation type="submission" date="2018-11" db="EMBL/GenBank/DDBJ databases">
        <title>Novel bacteria species description.</title>
        <authorList>
            <person name="Han J.-H."/>
        </authorList>
    </citation>
    <scope>NUCLEOTIDE SEQUENCE [LARGE SCALE GENOMIC DNA]</scope>
    <source>
        <strain evidence="8 9">KCTC23259</strain>
    </source>
</reference>
<keyword evidence="5" id="KW-0804">Transcription</keyword>
<gene>
    <name evidence="8" type="ORF">EGI31_07860</name>
</gene>
<proteinExistence type="inferred from homology"/>
<dbReference type="InterPro" id="IPR013325">
    <property type="entry name" value="RNA_pol_sigma_r2"/>
</dbReference>
<protein>
    <submittedName>
        <fullName evidence="8">Sigma-70 family RNA polymerase sigma factor</fullName>
    </submittedName>
</protein>
<evidence type="ECO:0000259" key="6">
    <source>
        <dbReference type="Pfam" id="PF04542"/>
    </source>
</evidence>
<dbReference type="Gene3D" id="1.10.1740.10">
    <property type="match status" value="1"/>
</dbReference>
<dbReference type="InterPro" id="IPR036388">
    <property type="entry name" value="WH-like_DNA-bd_sf"/>
</dbReference>
<dbReference type="EMBL" id="RJUF01000016">
    <property type="protein sequence ID" value="MCP9762869.1"/>
    <property type="molecule type" value="Genomic_DNA"/>
</dbReference>
<evidence type="ECO:0000256" key="5">
    <source>
        <dbReference type="ARBA" id="ARBA00023163"/>
    </source>
</evidence>
<dbReference type="Pfam" id="PF08281">
    <property type="entry name" value="Sigma70_r4_2"/>
    <property type="match status" value="1"/>
</dbReference>
<dbReference type="PANTHER" id="PTHR43133:SF8">
    <property type="entry name" value="RNA POLYMERASE SIGMA FACTOR HI_1459-RELATED"/>
    <property type="match status" value="1"/>
</dbReference>
<dbReference type="GO" id="GO:0003677">
    <property type="term" value="F:DNA binding"/>
    <property type="evidence" value="ECO:0007669"/>
    <property type="project" value="UniProtKB-KW"/>
</dbReference>
<dbReference type="CDD" id="cd06171">
    <property type="entry name" value="Sigma70_r4"/>
    <property type="match status" value="1"/>
</dbReference>
<feature type="domain" description="RNA polymerase sigma factor 70 region 4 type 2" evidence="7">
    <location>
        <begin position="117"/>
        <end position="169"/>
    </location>
</feature>
<dbReference type="InterPro" id="IPR013324">
    <property type="entry name" value="RNA_pol_sigma_r3/r4-like"/>
</dbReference>
<dbReference type="InterPro" id="IPR014284">
    <property type="entry name" value="RNA_pol_sigma-70_dom"/>
</dbReference>
<evidence type="ECO:0000256" key="1">
    <source>
        <dbReference type="ARBA" id="ARBA00010641"/>
    </source>
</evidence>
<dbReference type="InterPro" id="IPR013249">
    <property type="entry name" value="RNA_pol_sigma70_r4_t2"/>
</dbReference>
<keyword evidence="9" id="KW-1185">Reference proteome</keyword>
<sequence>MNEENKTIKSTIQAFGKRLFGFIRGKVRSNEDAEDILQDVWYQLSSFGNLEDIENVSAWLYQVARNKVTDKYRKKTTDALEDYAFEDSEGELMFKEILLLDDANNPELALFKETFWMELEKALQELPENQREVFVLNEMEDLTLQEIADLKGENLKTIISRKGYAMKHLRNRLNYLYQELNY</sequence>
<evidence type="ECO:0000256" key="4">
    <source>
        <dbReference type="ARBA" id="ARBA00023125"/>
    </source>
</evidence>
<dbReference type="InterPro" id="IPR007627">
    <property type="entry name" value="RNA_pol_sigma70_r2"/>
</dbReference>
<dbReference type="Proteomes" id="UP001204144">
    <property type="component" value="Unassembled WGS sequence"/>
</dbReference>
<dbReference type="NCBIfam" id="TIGR02937">
    <property type="entry name" value="sigma70-ECF"/>
    <property type="match status" value="1"/>
</dbReference>
<feature type="domain" description="RNA polymerase sigma-70 region 2" evidence="6">
    <location>
        <begin position="12"/>
        <end position="76"/>
    </location>
</feature>
<dbReference type="SUPFAM" id="SSF88659">
    <property type="entry name" value="Sigma3 and sigma4 domains of RNA polymerase sigma factors"/>
    <property type="match status" value="1"/>
</dbReference>
<dbReference type="GO" id="GO:0006352">
    <property type="term" value="P:DNA-templated transcription initiation"/>
    <property type="evidence" value="ECO:0007669"/>
    <property type="project" value="InterPro"/>
</dbReference>
<evidence type="ECO:0000313" key="9">
    <source>
        <dbReference type="Proteomes" id="UP001204144"/>
    </source>
</evidence>
<name>A0AAE3H2N4_9BACT</name>
<dbReference type="InterPro" id="IPR039425">
    <property type="entry name" value="RNA_pol_sigma-70-like"/>
</dbReference>
<organism evidence="8 9">
    <name type="scientific">Lacihabitans soyangensis</name>
    <dbReference type="NCBI Taxonomy" id="869394"/>
    <lineage>
        <taxon>Bacteria</taxon>
        <taxon>Pseudomonadati</taxon>
        <taxon>Bacteroidota</taxon>
        <taxon>Cytophagia</taxon>
        <taxon>Cytophagales</taxon>
        <taxon>Leadbetterellaceae</taxon>
        <taxon>Lacihabitans</taxon>
    </lineage>
</organism>
<comment type="caution">
    <text evidence="8">The sequence shown here is derived from an EMBL/GenBank/DDBJ whole genome shotgun (WGS) entry which is preliminary data.</text>
</comment>
<keyword evidence="3" id="KW-0731">Sigma factor</keyword>
<evidence type="ECO:0000313" key="8">
    <source>
        <dbReference type="EMBL" id="MCP9762869.1"/>
    </source>
</evidence>
<evidence type="ECO:0000256" key="3">
    <source>
        <dbReference type="ARBA" id="ARBA00023082"/>
    </source>
</evidence>
<dbReference type="PANTHER" id="PTHR43133">
    <property type="entry name" value="RNA POLYMERASE ECF-TYPE SIGMA FACTO"/>
    <property type="match status" value="1"/>
</dbReference>
<dbReference type="RefSeq" id="WP_255036648.1">
    <property type="nucleotide sequence ID" value="NZ_RJUF01000016.1"/>
</dbReference>
<dbReference type="GO" id="GO:0016987">
    <property type="term" value="F:sigma factor activity"/>
    <property type="evidence" value="ECO:0007669"/>
    <property type="project" value="UniProtKB-KW"/>
</dbReference>
<dbReference type="SUPFAM" id="SSF88946">
    <property type="entry name" value="Sigma2 domain of RNA polymerase sigma factors"/>
    <property type="match status" value="1"/>
</dbReference>
<dbReference type="Pfam" id="PF04542">
    <property type="entry name" value="Sigma70_r2"/>
    <property type="match status" value="1"/>
</dbReference>